<keyword evidence="3" id="KW-1185">Reference proteome</keyword>
<accession>A0AAF0TIB7</accession>
<proteinExistence type="predicted"/>
<gene>
    <name evidence="2" type="ORF">MTR67_013881</name>
</gene>
<feature type="compositionally biased region" description="Polar residues" evidence="1">
    <location>
        <begin position="1"/>
        <end position="13"/>
    </location>
</feature>
<evidence type="ECO:0000313" key="2">
    <source>
        <dbReference type="EMBL" id="WMV20496.1"/>
    </source>
</evidence>
<organism evidence="2 3">
    <name type="scientific">Solanum verrucosum</name>
    <dbReference type="NCBI Taxonomy" id="315347"/>
    <lineage>
        <taxon>Eukaryota</taxon>
        <taxon>Viridiplantae</taxon>
        <taxon>Streptophyta</taxon>
        <taxon>Embryophyta</taxon>
        <taxon>Tracheophyta</taxon>
        <taxon>Spermatophyta</taxon>
        <taxon>Magnoliopsida</taxon>
        <taxon>eudicotyledons</taxon>
        <taxon>Gunneridae</taxon>
        <taxon>Pentapetalae</taxon>
        <taxon>asterids</taxon>
        <taxon>lamiids</taxon>
        <taxon>Solanales</taxon>
        <taxon>Solanaceae</taxon>
        <taxon>Solanoideae</taxon>
        <taxon>Solaneae</taxon>
        <taxon>Solanum</taxon>
    </lineage>
</organism>
<dbReference type="Proteomes" id="UP001234989">
    <property type="component" value="Chromosome 3"/>
</dbReference>
<evidence type="ECO:0000256" key="1">
    <source>
        <dbReference type="SAM" id="MobiDB-lite"/>
    </source>
</evidence>
<dbReference type="AlphaFoldDB" id="A0AAF0TIB7"/>
<reference evidence="2" key="1">
    <citation type="submission" date="2023-08" db="EMBL/GenBank/DDBJ databases">
        <title>A de novo genome assembly of Solanum verrucosum Schlechtendal, a Mexican diploid species geographically isolated from the other diploid A-genome species in potato relatives.</title>
        <authorList>
            <person name="Hosaka K."/>
        </authorList>
    </citation>
    <scope>NUCLEOTIDE SEQUENCE</scope>
    <source>
        <tissue evidence="2">Young leaves</tissue>
    </source>
</reference>
<dbReference type="EMBL" id="CP133614">
    <property type="protein sequence ID" value="WMV20496.1"/>
    <property type="molecule type" value="Genomic_DNA"/>
</dbReference>
<evidence type="ECO:0000313" key="3">
    <source>
        <dbReference type="Proteomes" id="UP001234989"/>
    </source>
</evidence>
<sequence>METESQANISHLNTGDEGEISFTQSDDQLDVVNRIGEEPIPLRMKLPAEENEQIKYMTEWIEEYIIKLSTKFGVDFKGCEKKAKELFLKIDNNSQHNKDMQLTVKKKGLIELKRLEIDNKFWSYGSRKGFKEKIKTWWESFPSTGSPDFVLVSKLRALKTKLKEWSKSTRGNLGIRKQLALAQLADLEEIQEPRILQEEEVVSLMTLINEFEEIAKKEEIAWRQRSRGKSFIYLINNVLNTKVLARTLGGKVGEHPTTYLGHCGYNVDWTRMEFVPKEEPS</sequence>
<name>A0AAF0TIB7_SOLVR</name>
<protein>
    <submittedName>
        <fullName evidence="2">Uncharacterized protein</fullName>
    </submittedName>
</protein>
<feature type="region of interest" description="Disordered" evidence="1">
    <location>
        <begin position="1"/>
        <end position="20"/>
    </location>
</feature>